<dbReference type="OrthoDB" id="9889090at2"/>
<name>A0A0J8WSI9_9MYCO</name>
<sequence length="331" mass="36367">MYTLTIGPDAYTPDDELFADEGLPAAHLVLDFDEFNARTGHDIRSSQRATVYEQRINEHLAAKDEPLWPMQGPLVDSLTCRRCGGRSSTAEIPGALTRADAEQMLTEHGSLTIAFRLSTFDHSGPGPLPVQTVLDGRCPMADPDSLNFDVEIDVPSGRLAIVDYIPREADDALGDERTLIDCEAGQLRYSLAIHAEYGVARMPNYRSTFPWTTTDDPQGHDTVVLSTAWPEEWDDGPEDAARRAEIGLHTCIGERLEPAGSHVADTVWATIAGDITCFESMPGYEDGDYASRLVTLRVAPGRWRARGRVTGPDDMDTARILTLTRVGDVPR</sequence>
<protein>
    <submittedName>
        <fullName evidence="1">Uncharacterized protein</fullName>
    </submittedName>
</protein>
<reference evidence="1 2" key="1">
    <citation type="submission" date="2015-06" db="EMBL/GenBank/DDBJ databases">
        <title>Genome sequence of Mycobacterium conceptionense strain MLE.</title>
        <authorList>
            <person name="Greninger A.L."/>
            <person name="Cunningham G."/>
            <person name="Chiu C.Y."/>
            <person name="Miller S."/>
        </authorList>
    </citation>
    <scope>NUCLEOTIDE SEQUENCE [LARGE SCALE GENOMIC DNA]</scope>
    <source>
        <strain evidence="1 2">MLE</strain>
    </source>
</reference>
<dbReference type="AlphaFoldDB" id="A0A0J8WSI9"/>
<dbReference type="RefSeq" id="WP_048896230.1">
    <property type="nucleotide sequence ID" value="NZ_LFOD01000025.1"/>
</dbReference>
<dbReference type="Proteomes" id="UP000037594">
    <property type="component" value="Unassembled WGS sequence"/>
</dbReference>
<dbReference type="EMBL" id="LFOD01000025">
    <property type="protein sequence ID" value="KMV15969.1"/>
    <property type="molecule type" value="Genomic_DNA"/>
</dbReference>
<comment type="caution">
    <text evidence="1">The sequence shown here is derived from an EMBL/GenBank/DDBJ whole genome shotgun (WGS) entry which is preliminary data.</text>
</comment>
<proteinExistence type="predicted"/>
<evidence type="ECO:0000313" key="2">
    <source>
        <dbReference type="Proteomes" id="UP000037594"/>
    </source>
</evidence>
<organism evidence="1 2">
    <name type="scientific">Mycolicibacterium conceptionense</name>
    <dbReference type="NCBI Taxonomy" id="451644"/>
    <lineage>
        <taxon>Bacteria</taxon>
        <taxon>Bacillati</taxon>
        <taxon>Actinomycetota</taxon>
        <taxon>Actinomycetes</taxon>
        <taxon>Mycobacteriales</taxon>
        <taxon>Mycobacteriaceae</taxon>
        <taxon>Mycolicibacterium</taxon>
    </lineage>
</organism>
<evidence type="ECO:0000313" key="1">
    <source>
        <dbReference type="EMBL" id="KMV15969.1"/>
    </source>
</evidence>
<gene>
    <name evidence="1" type="ORF">ACT17_23045</name>
</gene>
<accession>A0A0J8WSI9</accession>
<dbReference type="PATRIC" id="fig|451644.5.peg.4759"/>